<dbReference type="InterPro" id="IPR011990">
    <property type="entry name" value="TPR-like_helical_dom_sf"/>
</dbReference>
<dbReference type="RefSeq" id="WP_147870113.1">
    <property type="nucleotide sequence ID" value="NZ_CP036264.1"/>
</dbReference>
<evidence type="ECO:0000256" key="3">
    <source>
        <dbReference type="SAM" id="SignalP"/>
    </source>
</evidence>
<reference evidence="4 5" key="1">
    <citation type="submission" date="2019-02" db="EMBL/GenBank/DDBJ databases">
        <title>Planctomycetal bacteria perform biofilm scaping via a novel small molecule.</title>
        <authorList>
            <person name="Jeske O."/>
            <person name="Boedeker C."/>
            <person name="Wiegand S."/>
            <person name="Breitling P."/>
            <person name="Kallscheuer N."/>
            <person name="Jogler M."/>
            <person name="Rohde M."/>
            <person name="Petersen J."/>
            <person name="Medema M.H."/>
            <person name="Surup F."/>
            <person name="Jogler C."/>
        </authorList>
    </citation>
    <scope>NUCLEOTIDE SEQUENCE [LARGE SCALE GENOMIC DNA]</scope>
    <source>
        <strain evidence="4 5">Mal15</strain>
    </source>
</reference>
<dbReference type="PROSITE" id="PS50005">
    <property type="entry name" value="TPR"/>
    <property type="match status" value="1"/>
</dbReference>
<protein>
    <submittedName>
        <fullName evidence="4">Tetratricopeptide repeat protein</fullName>
    </submittedName>
</protein>
<dbReference type="AlphaFoldDB" id="A0A5B9MKG6"/>
<name>A0A5B9MKG6_9BACT</name>
<accession>A0A5B9MKG6</accession>
<evidence type="ECO:0000313" key="4">
    <source>
        <dbReference type="EMBL" id="QEG00960.1"/>
    </source>
</evidence>
<dbReference type="EMBL" id="CP036264">
    <property type="protein sequence ID" value="QEG00960.1"/>
    <property type="molecule type" value="Genomic_DNA"/>
</dbReference>
<keyword evidence="5" id="KW-1185">Reference proteome</keyword>
<evidence type="ECO:0000313" key="5">
    <source>
        <dbReference type="Proteomes" id="UP000321353"/>
    </source>
</evidence>
<proteinExistence type="predicted"/>
<dbReference type="SMART" id="SM00028">
    <property type="entry name" value="TPR"/>
    <property type="match status" value="3"/>
</dbReference>
<evidence type="ECO:0000256" key="2">
    <source>
        <dbReference type="SAM" id="MobiDB-lite"/>
    </source>
</evidence>
<organism evidence="4 5">
    <name type="scientific">Stieleria maiorica</name>
    <dbReference type="NCBI Taxonomy" id="2795974"/>
    <lineage>
        <taxon>Bacteria</taxon>
        <taxon>Pseudomonadati</taxon>
        <taxon>Planctomycetota</taxon>
        <taxon>Planctomycetia</taxon>
        <taxon>Pirellulales</taxon>
        <taxon>Pirellulaceae</taxon>
        <taxon>Stieleria</taxon>
    </lineage>
</organism>
<dbReference type="PANTHER" id="PTHR12558">
    <property type="entry name" value="CELL DIVISION CYCLE 16,23,27"/>
    <property type="match status" value="1"/>
</dbReference>
<feature type="chain" id="PRO_5023073756" evidence="3">
    <location>
        <begin position="27"/>
        <end position="498"/>
    </location>
</feature>
<feature type="region of interest" description="Disordered" evidence="2">
    <location>
        <begin position="26"/>
        <end position="109"/>
    </location>
</feature>
<feature type="compositionally biased region" description="Low complexity" evidence="2">
    <location>
        <begin position="35"/>
        <end position="57"/>
    </location>
</feature>
<feature type="repeat" description="TPR" evidence="1">
    <location>
        <begin position="333"/>
        <end position="366"/>
    </location>
</feature>
<dbReference type="PROSITE" id="PS51257">
    <property type="entry name" value="PROKAR_LIPOPROTEIN"/>
    <property type="match status" value="1"/>
</dbReference>
<keyword evidence="3" id="KW-0732">Signal</keyword>
<dbReference type="InterPro" id="IPR019734">
    <property type="entry name" value="TPR_rpt"/>
</dbReference>
<sequence length="498" mass="54172" precursor="true">MKTSLLNTIAGLVFVTALLGAGCDKAGDKPERESTTALPASALPASALPASALPATSDARPEGVSDSSDSAGVAGQGDHVTENLATAPPNPSPSVVQPAAEDLPSSPGELHDAAITALDAGDDDRAFRLARKAMAVAPDDPQTRFLMARVLAERNRFAEAIKMLDDLLEQMPDARLPIFGQTADWLTHQGQWDEAERRYRVILEEVPNASMAERMLAQLLLRQGRRVEAAGYLRQLCRRGVVEPSNLRSLLRLSWPFPEDAASEPLDPIGPLGQARSEISHGRWEDALQTLTRAASDDPNIDALIGRIHAQRQDGNALARWADSIPQPVGDAADYWFAIASHHAGRGRHRDAVECFCKAVMIDPTDDAAYRRMSRSLEVLGFKTWADEARGRSELIAQTYAIGQKLGVGSDVDPEDARRLADLLEKLNRPFEALAWRTVDAALRRSRGELSDQDASREIAAINRDRMQRQRSGRPAATEEFVVCGVELDRLGEPPSTP</sequence>
<feature type="signal peptide" evidence="3">
    <location>
        <begin position="1"/>
        <end position="26"/>
    </location>
</feature>
<dbReference type="Gene3D" id="1.25.40.10">
    <property type="entry name" value="Tetratricopeptide repeat domain"/>
    <property type="match status" value="2"/>
</dbReference>
<dbReference type="Pfam" id="PF13432">
    <property type="entry name" value="TPR_16"/>
    <property type="match status" value="1"/>
</dbReference>
<dbReference type="SUPFAM" id="SSF48452">
    <property type="entry name" value="TPR-like"/>
    <property type="match status" value="1"/>
</dbReference>
<keyword evidence="1" id="KW-0802">TPR repeat</keyword>
<dbReference type="KEGG" id="smam:Mal15_50360"/>
<evidence type="ECO:0000256" key="1">
    <source>
        <dbReference type="PROSITE-ProRule" id="PRU00339"/>
    </source>
</evidence>
<dbReference type="Pfam" id="PF14559">
    <property type="entry name" value="TPR_19"/>
    <property type="match status" value="1"/>
</dbReference>
<dbReference type="PANTHER" id="PTHR12558:SF13">
    <property type="entry name" value="CELL DIVISION CYCLE PROTEIN 27 HOMOLOG"/>
    <property type="match status" value="1"/>
</dbReference>
<gene>
    <name evidence="4" type="ORF">Mal15_50360</name>
</gene>
<dbReference type="Proteomes" id="UP000321353">
    <property type="component" value="Chromosome"/>
</dbReference>